<reference evidence="2" key="1">
    <citation type="journal article" date="2020" name="Fungal Divers.">
        <title>Resolving the Mortierellaceae phylogeny through synthesis of multi-gene phylogenetics and phylogenomics.</title>
        <authorList>
            <person name="Vandepol N."/>
            <person name="Liber J."/>
            <person name="Desiro A."/>
            <person name="Na H."/>
            <person name="Kennedy M."/>
            <person name="Barry K."/>
            <person name="Grigoriev I.V."/>
            <person name="Miller A.N."/>
            <person name="O'Donnell K."/>
            <person name="Stajich J.E."/>
            <person name="Bonito G."/>
        </authorList>
    </citation>
    <scope>NUCLEOTIDE SEQUENCE</scope>
    <source>
        <strain evidence="2">KOD1015</strain>
    </source>
</reference>
<feature type="non-terminal residue" evidence="2">
    <location>
        <position position="1"/>
    </location>
</feature>
<organism evidence="2 3">
    <name type="scientific">Lunasporangiospora selenospora</name>
    <dbReference type="NCBI Taxonomy" id="979761"/>
    <lineage>
        <taxon>Eukaryota</taxon>
        <taxon>Fungi</taxon>
        <taxon>Fungi incertae sedis</taxon>
        <taxon>Mucoromycota</taxon>
        <taxon>Mortierellomycotina</taxon>
        <taxon>Mortierellomycetes</taxon>
        <taxon>Mortierellales</taxon>
        <taxon>Mortierellaceae</taxon>
        <taxon>Lunasporangiospora</taxon>
    </lineage>
</organism>
<accession>A0A9P6FJD1</accession>
<sequence>GGSAPIDPDPSQSAATVMDRIGQELIGDHLETIQKMQTYLDQKHSDEKEASKMREDMRLNDGMIGLKGEVGDLKGEVGELKGEMKDLKGEATDIKRRLTGLQEEMSDVRDDVRAILAAL</sequence>
<proteinExistence type="predicted"/>
<dbReference type="AlphaFoldDB" id="A0A9P6FJD1"/>
<name>A0A9P6FJD1_9FUNG</name>
<keyword evidence="1" id="KW-0175">Coiled coil</keyword>
<feature type="non-terminal residue" evidence="2">
    <location>
        <position position="119"/>
    </location>
</feature>
<dbReference type="Proteomes" id="UP000780801">
    <property type="component" value="Unassembled WGS sequence"/>
</dbReference>
<evidence type="ECO:0000313" key="2">
    <source>
        <dbReference type="EMBL" id="KAF9553391.1"/>
    </source>
</evidence>
<keyword evidence="3" id="KW-1185">Reference proteome</keyword>
<dbReference type="Gene3D" id="1.20.5.170">
    <property type="match status" value="1"/>
</dbReference>
<evidence type="ECO:0000313" key="3">
    <source>
        <dbReference type="Proteomes" id="UP000780801"/>
    </source>
</evidence>
<comment type="caution">
    <text evidence="2">The sequence shown here is derived from an EMBL/GenBank/DDBJ whole genome shotgun (WGS) entry which is preliminary data.</text>
</comment>
<evidence type="ECO:0000256" key="1">
    <source>
        <dbReference type="SAM" id="Coils"/>
    </source>
</evidence>
<gene>
    <name evidence="2" type="ORF">BGW38_009392</name>
</gene>
<dbReference type="EMBL" id="JAABOA010006894">
    <property type="protein sequence ID" value="KAF9553391.1"/>
    <property type="molecule type" value="Genomic_DNA"/>
</dbReference>
<protein>
    <submittedName>
        <fullName evidence="2">Uncharacterized protein</fullName>
    </submittedName>
</protein>
<feature type="coiled-coil region" evidence="1">
    <location>
        <begin position="70"/>
        <end position="111"/>
    </location>
</feature>